<name>A0A914V1E7_9BILA</name>
<dbReference type="AlphaFoldDB" id="A0A914V1E7"/>
<evidence type="ECO:0000313" key="2">
    <source>
        <dbReference type="WBParaSite" id="PSAMB.scaffold1447size31445.g13132.t1"/>
    </source>
</evidence>
<proteinExistence type="predicted"/>
<organism evidence="1 2">
    <name type="scientific">Plectus sambesii</name>
    <dbReference type="NCBI Taxonomy" id="2011161"/>
    <lineage>
        <taxon>Eukaryota</taxon>
        <taxon>Metazoa</taxon>
        <taxon>Ecdysozoa</taxon>
        <taxon>Nematoda</taxon>
        <taxon>Chromadorea</taxon>
        <taxon>Plectida</taxon>
        <taxon>Plectina</taxon>
        <taxon>Plectoidea</taxon>
        <taxon>Plectidae</taxon>
        <taxon>Plectus</taxon>
    </lineage>
</organism>
<dbReference type="WBParaSite" id="PSAMB.scaffold1447size31445.g13132.t1">
    <property type="protein sequence ID" value="PSAMB.scaffold1447size31445.g13132.t1"/>
    <property type="gene ID" value="PSAMB.scaffold1447size31445.g13132"/>
</dbReference>
<evidence type="ECO:0000313" key="1">
    <source>
        <dbReference type="Proteomes" id="UP000887566"/>
    </source>
</evidence>
<protein>
    <submittedName>
        <fullName evidence="2">MULE transposase domain-containing protein</fullName>
    </submittedName>
</protein>
<dbReference type="Proteomes" id="UP000887566">
    <property type="component" value="Unplaced"/>
</dbReference>
<reference evidence="2" key="1">
    <citation type="submission" date="2022-11" db="UniProtKB">
        <authorList>
            <consortium name="WormBaseParasite"/>
        </authorList>
    </citation>
    <scope>IDENTIFICATION</scope>
</reference>
<keyword evidence="1" id="KW-1185">Reference proteome</keyword>
<accession>A0A914V1E7</accession>
<dbReference type="Gene3D" id="2.20.25.240">
    <property type="match status" value="1"/>
</dbReference>
<sequence>MDDIVHFIDNFTNKGKPAAIYKGFAYIKDVNLCDGKERFKCIHRSCHGYIWVRDGKALTMLHGKKLGRKHIHKVEPENIEARSRLGTFKSTIKDQPHANIGALVASTRDCEAVVSNAMPRVDLMKRVGRRLKRKEFGRMVRMKVLSDIDMTLERSRITVQGPTGDLTINFLLYDSGIDDTNRMLMFGTTNSVAYLSRSATIHADGTFKFAPVPFKQVYVLHYEEHGRLYPGVIILLPGKTKVLYDRMFSILKSFCQYDMTKIVMDFEYQAIQSFIDVFGVEVEGCFFHFSQAITQIANRLDIFDKIAWSTLKKQQYVMLHALAFLPPGDIPLGFDALTQVISQHNHHSDFSELLVYMEETWVAPLCHSDSPALGKFPPLLWSVHTRMLTNEEHINNKIKGWHNRIENFMEYSHLAFYVFLDELKKFFQAKEDQYCNDQQSALEQEAHFARGRVIPTTRDNYVIRSVALKLLCQNYQNQLYTTHPRSTGLIRFLSEVADIMTRYD</sequence>